<evidence type="ECO:0000313" key="4">
    <source>
        <dbReference type="Proteomes" id="UP001303046"/>
    </source>
</evidence>
<dbReference type="InterPro" id="IPR012337">
    <property type="entry name" value="RNaseH-like_sf"/>
</dbReference>
<feature type="region of interest" description="Disordered" evidence="1">
    <location>
        <begin position="225"/>
        <end position="244"/>
    </location>
</feature>
<dbReference type="InterPro" id="IPR043502">
    <property type="entry name" value="DNA/RNA_pol_sf"/>
</dbReference>
<proteinExistence type="predicted"/>
<gene>
    <name evidence="3" type="primary">Necator_chrIII.g10352</name>
    <name evidence="3" type="ORF">RB195_009587</name>
</gene>
<name>A0ABR1CTZ2_NECAM</name>
<comment type="caution">
    <text evidence="3">The sequence shown here is derived from an EMBL/GenBank/DDBJ whole genome shotgun (WGS) entry which is preliminary data.</text>
</comment>
<dbReference type="SUPFAM" id="SSF53098">
    <property type="entry name" value="Ribonuclease H-like"/>
    <property type="match status" value="1"/>
</dbReference>
<dbReference type="InterPro" id="IPR036397">
    <property type="entry name" value="RNaseH_sf"/>
</dbReference>
<feature type="domain" description="Integrase catalytic" evidence="2">
    <location>
        <begin position="111"/>
        <end position="208"/>
    </location>
</feature>
<dbReference type="Gene3D" id="3.30.420.10">
    <property type="entry name" value="Ribonuclease H-like superfamily/Ribonuclease H"/>
    <property type="match status" value="1"/>
</dbReference>
<evidence type="ECO:0000313" key="3">
    <source>
        <dbReference type="EMBL" id="KAK6741801.1"/>
    </source>
</evidence>
<dbReference type="SUPFAM" id="SSF56672">
    <property type="entry name" value="DNA/RNA polymerases"/>
    <property type="match status" value="1"/>
</dbReference>
<reference evidence="3 4" key="1">
    <citation type="submission" date="2023-08" db="EMBL/GenBank/DDBJ databases">
        <title>A Necator americanus chromosomal reference genome.</title>
        <authorList>
            <person name="Ilik V."/>
            <person name="Petrzelkova K.J."/>
            <person name="Pardy F."/>
            <person name="Fuh T."/>
            <person name="Niatou-Singa F.S."/>
            <person name="Gouil Q."/>
            <person name="Baker L."/>
            <person name="Ritchie M.E."/>
            <person name="Jex A.R."/>
            <person name="Gazzola D."/>
            <person name="Li H."/>
            <person name="Toshio Fujiwara R."/>
            <person name="Zhan B."/>
            <person name="Aroian R.V."/>
            <person name="Pafco B."/>
            <person name="Schwarz E.M."/>
        </authorList>
    </citation>
    <scope>NUCLEOTIDE SEQUENCE [LARGE SCALE GENOMIC DNA]</scope>
    <source>
        <strain evidence="3 4">Aroian</strain>
        <tissue evidence="3">Whole animal</tissue>
    </source>
</reference>
<dbReference type="PANTHER" id="PTHR37984:SF5">
    <property type="entry name" value="PROTEIN NYNRIN-LIKE"/>
    <property type="match status" value="1"/>
</dbReference>
<protein>
    <recommendedName>
        <fullName evidence="2">Integrase catalytic domain-containing protein</fullName>
    </recommendedName>
</protein>
<sequence>MDALIAKIDGTAAYLDYMFAGRTIGKHNVRLEAVFKRIQDYGFRVRLDKYPEKIEAIQKMPAPKDVSQLTSFLSILSLDLLLTHSDPNLPIIVAADASNCGMGATLSHRFADGCEKRRSSRTTERSSRRLSSFCRSRAILHIHTPPFHPQSNGQAERFVDTFKRTLAKLKGEEPTVDALQMFLMAYRSTPCPSAPDQRPPVEAFLGSRLRTELDLMLPSRDLTNDTRDIKMESQSNRRNRARRRSSEINDAIFVKDCRGQKLGLQSLYHPCTFTEERKERHSTTVSFIRSVRPTECLFLL</sequence>
<accession>A0ABR1CTZ2</accession>
<dbReference type="InterPro" id="IPR001584">
    <property type="entry name" value="Integrase_cat-core"/>
</dbReference>
<organism evidence="3 4">
    <name type="scientific">Necator americanus</name>
    <name type="common">Human hookworm</name>
    <dbReference type="NCBI Taxonomy" id="51031"/>
    <lineage>
        <taxon>Eukaryota</taxon>
        <taxon>Metazoa</taxon>
        <taxon>Ecdysozoa</taxon>
        <taxon>Nematoda</taxon>
        <taxon>Chromadorea</taxon>
        <taxon>Rhabditida</taxon>
        <taxon>Rhabditina</taxon>
        <taxon>Rhabditomorpha</taxon>
        <taxon>Strongyloidea</taxon>
        <taxon>Ancylostomatidae</taxon>
        <taxon>Bunostominae</taxon>
        <taxon>Necator</taxon>
    </lineage>
</organism>
<dbReference type="Proteomes" id="UP001303046">
    <property type="component" value="Unassembled WGS sequence"/>
</dbReference>
<keyword evidence="4" id="KW-1185">Reference proteome</keyword>
<evidence type="ECO:0000259" key="2">
    <source>
        <dbReference type="PROSITE" id="PS50994"/>
    </source>
</evidence>
<dbReference type="InterPro" id="IPR050951">
    <property type="entry name" value="Retrovirus_Pol_polyprotein"/>
</dbReference>
<dbReference type="EMBL" id="JAVFWL010000003">
    <property type="protein sequence ID" value="KAK6741801.1"/>
    <property type="molecule type" value="Genomic_DNA"/>
</dbReference>
<dbReference type="PANTHER" id="PTHR37984">
    <property type="entry name" value="PROTEIN CBG26694"/>
    <property type="match status" value="1"/>
</dbReference>
<dbReference type="PROSITE" id="PS50994">
    <property type="entry name" value="INTEGRASE"/>
    <property type="match status" value="1"/>
</dbReference>
<evidence type="ECO:0000256" key="1">
    <source>
        <dbReference type="SAM" id="MobiDB-lite"/>
    </source>
</evidence>